<dbReference type="Gene3D" id="2.60.40.1140">
    <property type="entry name" value="Collagen-binding surface protein Cna, B-type domain"/>
    <property type="match status" value="1"/>
</dbReference>
<dbReference type="NCBIfam" id="TIGR01167">
    <property type="entry name" value="LPXTG_anchor"/>
    <property type="match status" value="1"/>
</dbReference>
<feature type="signal peptide" evidence="7">
    <location>
        <begin position="1"/>
        <end position="27"/>
    </location>
</feature>
<keyword evidence="6" id="KW-0812">Transmembrane</keyword>
<keyword evidence="4" id="KW-0572">Peptidoglycan-anchor</keyword>
<feature type="domain" description="Gram-positive pilin subunit D1 N-terminal" evidence="9">
    <location>
        <begin position="34"/>
        <end position="186"/>
    </location>
</feature>
<feature type="coiled-coil region" evidence="5">
    <location>
        <begin position="544"/>
        <end position="571"/>
    </location>
</feature>
<dbReference type="InterPro" id="IPR032334">
    <property type="entry name" value="GramPos_pilinBB"/>
</dbReference>
<dbReference type="Pfam" id="PF17802">
    <property type="entry name" value="SpaA"/>
    <property type="match status" value="1"/>
</dbReference>
<sequence>MMKKRFLSLILVLAMMVGVFSPLSALAETTVTGTNLTIHKLKLDDFEGVTAKDHDGKELTQEKLNEFFKGKNPTGLPGVKFTYYNVNTAQLAKIEESKPQTPAQVKAVIDANSTLFNGVQGVETEATGADGKVTINNLPDGTYYFVESEVPANHTGALAVPFKITLPIYDKDTGNKMDNVHIYPKNKLTDKTTDKKLDKAANDANKESHKVTVTQNGKNEVYTLDKGAKVPYVVTTPIPAGSKEVMLAWSDRMSEGLTYNGDVAISATYGDKKEDLGLDSKTDYTVEPSDNGFVLKLTDAGIKKVLEKTLNNGDGVKLIDGKTVYNKVAKEAAQKVEFTLKYSATLNGKTGPVDPETNTVSFFYGNKPGYTPQPGDKNPIPEKGKTEIKVDKSFVSGNGTGSETWPANMTITLKLEKWDQATNTWKEETGEGSTLELTSTKTSGKFEKLDKDSKYRVVEKEVNNWVPNYSHDAQGNLVIKNKKNPNPNPITPPEVTVTSGGIRFVKTDDNTSKFKRLVGGKFLIKNKEGKYLYYKSDANKKTDLDALKAAEKALQDKVDEYNKLSAEEQKNAENQTVKDINVLAGKVKEAKQKANIQYEWKEGYGTVDKLSENLVVLVPNTDGYMEITGLDFAKDYKLHEIKAPEGYSLPSGGREYTFEVNAASYDNLNLAGEHAMIESSATDTTKAQRIENKLVTIPQTGGIGTIIFTAIGLAIMASAVIAIKKRQATEAR</sequence>
<dbReference type="Pfam" id="PF16570">
    <property type="entry name" value="GramPos_pilinD3"/>
    <property type="match status" value="1"/>
</dbReference>
<protein>
    <recommendedName>
        <fullName evidence="15">Isopeptide-forming domain-containing fimbrial protein</fullName>
    </recommendedName>
</protein>
<evidence type="ECO:0000256" key="4">
    <source>
        <dbReference type="ARBA" id="ARBA00023088"/>
    </source>
</evidence>
<evidence type="ECO:0000313" key="14">
    <source>
        <dbReference type="Proteomes" id="UP000215361"/>
    </source>
</evidence>
<keyword evidence="3 7" id="KW-0732">Signal</keyword>
<evidence type="ECO:0000256" key="2">
    <source>
        <dbReference type="ARBA" id="ARBA00022525"/>
    </source>
</evidence>
<organism evidence="13 14">
    <name type="scientific">Finegoldia magna</name>
    <name type="common">Peptostreptococcus magnus</name>
    <dbReference type="NCBI Taxonomy" id="1260"/>
    <lineage>
        <taxon>Bacteria</taxon>
        <taxon>Bacillati</taxon>
        <taxon>Bacillota</taxon>
        <taxon>Tissierellia</taxon>
        <taxon>Tissierellales</taxon>
        <taxon>Peptoniphilaceae</taxon>
        <taxon>Finegoldia</taxon>
    </lineage>
</organism>
<evidence type="ECO:0000259" key="9">
    <source>
        <dbReference type="Pfam" id="PF16555"/>
    </source>
</evidence>
<evidence type="ECO:0000256" key="6">
    <source>
        <dbReference type="SAM" id="Phobius"/>
    </source>
</evidence>
<accession>A0A233W4Y5</accession>
<dbReference type="InterPro" id="IPR041033">
    <property type="entry name" value="SpaA_PFL_dom_1"/>
</dbReference>
<evidence type="ECO:0000256" key="3">
    <source>
        <dbReference type="ARBA" id="ARBA00022729"/>
    </source>
</evidence>
<dbReference type="InterPro" id="IPR032364">
    <property type="entry name" value="GramPos_pilinD1_N"/>
</dbReference>
<keyword evidence="1" id="KW-0134">Cell wall</keyword>
<dbReference type="Gene3D" id="2.60.40.10">
    <property type="entry name" value="Immunoglobulins"/>
    <property type="match status" value="2"/>
</dbReference>
<dbReference type="EMBL" id="NDYI01000002">
    <property type="protein sequence ID" value="OXZ39688.1"/>
    <property type="molecule type" value="Genomic_DNA"/>
</dbReference>
<feature type="transmembrane region" description="Helical" evidence="6">
    <location>
        <begin position="702"/>
        <end position="723"/>
    </location>
</feature>
<reference evidence="14" key="1">
    <citation type="submission" date="2017-04" db="EMBL/GenBank/DDBJ databases">
        <title>Finegoldia magna isolated from orthopedic joint implant-associated infections.</title>
        <authorList>
            <person name="Bjorklund S."/>
            <person name="Bruggemann H."/>
            <person name="Jensen A."/>
            <person name="Hellmark B."/>
            <person name="Soderquist B."/>
        </authorList>
    </citation>
    <scope>NUCLEOTIDE SEQUENCE [LARGE SCALE GENOMIC DNA]</scope>
    <source>
        <strain evidence="14">08T492</strain>
    </source>
</reference>
<dbReference type="Proteomes" id="UP000215361">
    <property type="component" value="Unassembled WGS sequence"/>
</dbReference>
<evidence type="ECO:0000256" key="7">
    <source>
        <dbReference type="SAM" id="SignalP"/>
    </source>
</evidence>
<evidence type="ECO:0008006" key="15">
    <source>
        <dbReference type="Google" id="ProtNLM"/>
    </source>
</evidence>
<dbReference type="InterPro" id="IPR032332">
    <property type="entry name" value="GramPos_pilinD3"/>
</dbReference>
<dbReference type="Pfam" id="PF16569">
    <property type="entry name" value="GramPos_pilinBB"/>
    <property type="match status" value="1"/>
</dbReference>
<dbReference type="InterPro" id="IPR048052">
    <property type="entry name" value="FM1-like"/>
</dbReference>
<proteinExistence type="predicted"/>
<name>A0A233W4Y5_FINMA</name>
<feature type="domain" description="SpaA-like prealbumin fold" evidence="12">
    <location>
        <begin position="617"/>
        <end position="664"/>
    </location>
</feature>
<evidence type="ECO:0000259" key="12">
    <source>
        <dbReference type="Pfam" id="PF17802"/>
    </source>
</evidence>
<comment type="caution">
    <text evidence="13">The sequence shown here is derived from an EMBL/GenBank/DDBJ whole genome shotgun (WGS) entry which is preliminary data.</text>
</comment>
<dbReference type="Gene3D" id="2.60.40.740">
    <property type="match status" value="1"/>
</dbReference>
<feature type="domain" description="Gram-positive pilin backbone subunit 3 Cna-B-like" evidence="11">
    <location>
        <begin position="407"/>
        <end position="523"/>
    </location>
</feature>
<feature type="domain" description="Gram-positive cocci surface proteins LPxTG" evidence="8">
    <location>
        <begin position="692"/>
        <end position="726"/>
    </location>
</feature>
<evidence type="ECO:0000259" key="8">
    <source>
        <dbReference type="Pfam" id="PF00746"/>
    </source>
</evidence>
<evidence type="ECO:0000259" key="10">
    <source>
        <dbReference type="Pfam" id="PF16569"/>
    </source>
</evidence>
<evidence type="ECO:0000313" key="13">
    <source>
        <dbReference type="EMBL" id="OXZ39688.1"/>
    </source>
</evidence>
<dbReference type="NCBIfam" id="NF033902">
    <property type="entry name" value="iso_D2_wall_anc"/>
    <property type="match status" value="1"/>
</dbReference>
<evidence type="ECO:0000256" key="5">
    <source>
        <dbReference type="SAM" id="Coils"/>
    </source>
</evidence>
<dbReference type="Gene3D" id="1.20.58.90">
    <property type="match status" value="1"/>
</dbReference>
<evidence type="ECO:0000256" key="1">
    <source>
        <dbReference type="ARBA" id="ARBA00022512"/>
    </source>
</evidence>
<dbReference type="InterPro" id="IPR013783">
    <property type="entry name" value="Ig-like_fold"/>
</dbReference>
<keyword evidence="6" id="KW-1133">Transmembrane helix</keyword>
<dbReference type="Pfam" id="PF00746">
    <property type="entry name" value="Gram_pos_anchor"/>
    <property type="match status" value="1"/>
</dbReference>
<keyword evidence="6" id="KW-0472">Membrane</keyword>
<keyword evidence="5" id="KW-0175">Coiled coil</keyword>
<dbReference type="AlphaFoldDB" id="A0A233W4Y5"/>
<evidence type="ECO:0000259" key="11">
    <source>
        <dbReference type="Pfam" id="PF16570"/>
    </source>
</evidence>
<gene>
    <name evidence="13" type="ORF">B9N56_00640</name>
</gene>
<feature type="domain" description="Gram-positive pilin backbone subunit 2 Cna-B-like" evidence="10">
    <location>
        <begin position="227"/>
        <end position="305"/>
    </location>
</feature>
<dbReference type="InterPro" id="IPR019931">
    <property type="entry name" value="LPXTG_anchor"/>
</dbReference>
<keyword evidence="2" id="KW-0964">Secreted</keyword>
<dbReference type="Pfam" id="PF16555">
    <property type="entry name" value="GramPos_pilinD1"/>
    <property type="match status" value="1"/>
</dbReference>
<feature type="chain" id="PRO_5012330695" description="Isopeptide-forming domain-containing fimbrial protein" evidence="7">
    <location>
        <begin position="28"/>
        <end position="732"/>
    </location>
</feature>